<protein>
    <submittedName>
        <fullName evidence="2">Monooxygenase</fullName>
    </submittedName>
</protein>
<dbReference type="EMBL" id="JOTP01000033">
    <property type="protein sequence ID" value="KEP25070.1"/>
    <property type="molecule type" value="Genomic_DNA"/>
</dbReference>
<dbReference type="Pfam" id="PF03992">
    <property type="entry name" value="ABM"/>
    <property type="match status" value="1"/>
</dbReference>
<gene>
    <name evidence="2" type="ORF">BA70_12170</name>
</gene>
<dbReference type="PANTHER" id="PTHR33336">
    <property type="entry name" value="QUINOL MONOOXYGENASE YGIN-RELATED"/>
    <property type="match status" value="1"/>
</dbReference>
<dbReference type="InterPro" id="IPR050744">
    <property type="entry name" value="AI-2_Isomerase_LsrG"/>
</dbReference>
<name>A0A081L744_9BACI</name>
<dbReference type="SUPFAM" id="SSF54909">
    <property type="entry name" value="Dimeric alpha+beta barrel"/>
    <property type="match status" value="1"/>
</dbReference>
<keyword evidence="3" id="KW-1185">Reference proteome</keyword>
<dbReference type="InterPro" id="IPR011008">
    <property type="entry name" value="Dimeric_a/b-barrel"/>
</dbReference>
<keyword evidence="2" id="KW-0503">Monooxygenase</keyword>
<dbReference type="InterPro" id="IPR007138">
    <property type="entry name" value="ABM_dom"/>
</dbReference>
<dbReference type="eggNOG" id="COG1359">
    <property type="taxonomic scope" value="Bacteria"/>
</dbReference>
<reference evidence="2 3" key="1">
    <citation type="submission" date="2012-09" db="EMBL/GenBank/DDBJ databases">
        <title>Genome Sequence of Bacillus sp. DW5-4.</title>
        <authorList>
            <person name="Lai Q."/>
            <person name="Liu Y."/>
            <person name="Shao Z."/>
        </authorList>
    </citation>
    <scope>NUCLEOTIDE SEQUENCE [LARGE SCALE GENOMIC DNA]</scope>
    <source>
        <strain evidence="2 3">DW5-4</strain>
    </source>
</reference>
<proteinExistence type="predicted"/>
<keyword evidence="2" id="KW-0560">Oxidoreductase</keyword>
<sequence>MIIIHAGMTIHPKKENVFLEEINGLMKASQAEEGNVSYKLFKDTEKENTFLMVEVWKDEAAVQSHNASAHFQAFVAKAKEFLAAPLDVVAFHGEQLS</sequence>
<feature type="domain" description="ABM" evidence="1">
    <location>
        <begin position="2"/>
        <end position="91"/>
    </location>
</feature>
<comment type="caution">
    <text evidence="2">The sequence shown here is derived from an EMBL/GenBank/DDBJ whole genome shotgun (WGS) entry which is preliminary data.</text>
</comment>
<dbReference type="OrthoDB" id="287932at2"/>
<dbReference type="AlphaFoldDB" id="A0A081L744"/>
<dbReference type="PANTHER" id="PTHR33336:SF3">
    <property type="entry name" value="ABM DOMAIN-CONTAINING PROTEIN"/>
    <property type="match status" value="1"/>
</dbReference>
<accession>A0A081L744</accession>
<evidence type="ECO:0000313" key="2">
    <source>
        <dbReference type="EMBL" id="KEP25070.1"/>
    </source>
</evidence>
<evidence type="ECO:0000313" key="3">
    <source>
        <dbReference type="Proteomes" id="UP000028091"/>
    </source>
</evidence>
<dbReference type="GO" id="GO:0004497">
    <property type="term" value="F:monooxygenase activity"/>
    <property type="evidence" value="ECO:0007669"/>
    <property type="project" value="UniProtKB-KW"/>
</dbReference>
<evidence type="ECO:0000259" key="1">
    <source>
        <dbReference type="PROSITE" id="PS51725"/>
    </source>
</evidence>
<dbReference type="Proteomes" id="UP000028091">
    <property type="component" value="Unassembled WGS sequence"/>
</dbReference>
<dbReference type="RefSeq" id="WP_034324770.1">
    <property type="nucleotide sequence ID" value="NZ_JOTP01000033.1"/>
</dbReference>
<dbReference type="Gene3D" id="3.30.70.100">
    <property type="match status" value="1"/>
</dbReference>
<dbReference type="PROSITE" id="PS51725">
    <property type="entry name" value="ABM"/>
    <property type="match status" value="1"/>
</dbReference>
<organism evidence="2 3">
    <name type="scientific">Bacillus zhangzhouensis</name>
    <dbReference type="NCBI Taxonomy" id="1178540"/>
    <lineage>
        <taxon>Bacteria</taxon>
        <taxon>Bacillati</taxon>
        <taxon>Bacillota</taxon>
        <taxon>Bacilli</taxon>
        <taxon>Bacillales</taxon>
        <taxon>Bacillaceae</taxon>
        <taxon>Bacillus</taxon>
    </lineage>
</organism>